<evidence type="ECO:0000313" key="7">
    <source>
        <dbReference type="EMBL" id="KAL1865838.1"/>
    </source>
</evidence>
<dbReference type="Proteomes" id="UP001583193">
    <property type="component" value="Unassembled WGS sequence"/>
</dbReference>
<evidence type="ECO:0000256" key="5">
    <source>
        <dbReference type="ARBA" id="ARBA00023242"/>
    </source>
</evidence>
<evidence type="ECO:0000256" key="6">
    <source>
        <dbReference type="SAM" id="MobiDB-lite"/>
    </source>
</evidence>
<dbReference type="InterPro" id="IPR002848">
    <property type="entry name" value="Translin_fam"/>
</dbReference>
<comment type="similarity">
    <text evidence="3">Belongs to the translin family.</text>
</comment>
<evidence type="ECO:0000256" key="1">
    <source>
        <dbReference type="ARBA" id="ARBA00004123"/>
    </source>
</evidence>
<dbReference type="Pfam" id="PF01997">
    <property type="entry name" value="Translin"/>
    <property type="match status" value="1"/>
</dbReference>
<accession>A0ABR3WQL7</accession>
<evidence type="ECO:0000256" key="2">
    <source>
        <dbReference type="ARBA" id="ARBA00004496"/>
    </source>
</evidence>
<keyword evidence="8" id="KW-1185">Reference proteome</keyword>
<evidence type="ECO:0008006" key="9">
    <source>
        <dbReference type="Google" id="ProtNLM"/>
    </source>
</evidence>
<name>A0ABR3WQL7_9EURO</name>
<keyword evidence="4" id="KW-0963">Cytoplasm</keyword>
<comment type="caution">
    <text evidence="7">The sequence shown here is derived from an EMBL/GenBank/DDBJ whole genome shotgun (WGS) entry which is preliminary data.</text>
</comment>
<dbReference type="Gene3D" id="1.20.58.190">
    <property type="entry name" value="Translin, domain 1"/>
    <property type="match status" value="1"/>
</dbReference>
<dbReference type="PANTHER" id="PTHR10741">
    <property type="entry name" value="TRANSLIN AND TRANSLIN ASSOCIATED PROTEIN X"/>
    <property type="match status" value="1"/>
</dbReference>
<dbReference type="EMBL" id="JAVDPF010000056">
    <property type="protein sequence ID" value="KAL1865838.1"/>
    <property type="molecule type" value="Genomic_DNA"/>
</dbReference>
<dbReference type="CDD" id="cd14820">
    <property type="entry name" value="TRAX"/>
    <property type="match status" value="1"/>
</dbReference>
<keyword evidence="5" id="KW-0539">Nucleus</keyword>
<gene>
    <name evidence="7" type="ORF">Plec18167_009276</name>
</gene>
<organism evidence="7 8">
    <name type="scientific">Paecilomyces lecythidis</name>
    <dbReference type="NCBI Taxonomy" id="3004212"/>
    <lineage>
        <taxon>Eukaryota</taxon>
        <taxon>Fungi</taxon>
        <taxon>Dikarya</taxon>
        <taxon>Ascomycota</taxon>
        <taxon>Pezizomycotina</taxon>
        <taxon>Eurotiomycetes</taxon>
        <taxon>Eurotiomycetidae</taxon>
        <taxon>Eurotiales</taxon>
        <taxon>Thermoascaceae</taxon>
        <taxon>Paecilomyces</taxon>
    </lineage>
</organism>
<dbReference type="SUPFAM" id="SSF74784">
    <property type="entry name" value="Translin"/>
    <property type="match status" value="2"/>
</dbReference>
<evidence type="ECO:0000256" key="4">
    <source>
        <dbReference type="ARBA" id="ARBA00022490"/>
    </source>
</evidence>
<feature type="region of interest" description="Disordered" evidence="6">
    <location>
        <begin position="182"/>
        <end position="206"/>
    </location>
</feature>
<protein>
    <recommendedName>
        <fullName evidence="9">Translin-associated factor TraX</fullName>
    </recommendedName>
</protein>
<evidence type="ECO:0000313" key="8">
    <source>
        <dbReference type="Proteomes" id="UP001583193"/>
    </source>
</evidence>
<dbReference type="Gene3D" id="1.20.58.200">
    <property type="entry name" value="Translin, domain 2"/>
    <property type="match status" value="1"/>
</dbReference>
<proteinExistence type="inferred from homology"/>
<comment type="subcellular location">
    <subcellularLocation>
        <location evidence="2">Cytoplasm</location>
    </subcellularLocation>
    <subcellularLocation>
        <location evidence="1">Nucleus</location>
    </subcellularLocation>
</comment>
<evidence type="ECO:0000256" key="3">
    <source>
        <dbReference type="ARBA" id="ARBA00005902"/>
    </source>
</evidence>
<dbReference type="InterPro" id="IPR016068">
    <property type="entry name" value="Translin_N"/>
</dbReference>
<dbReference type="InterPro" id="IPR016069">
    <property type="entry name" value="Translin_C"/>
</dbReference>
<reference evidence="7 8" key="1">
    <citation type="journal article" date="2024" name="IMA Fungus">
        <title>IMA Genome - F19 : A genome assembly and annotation guide to empower mycologists, including annotated draft genome sequences of Ceratocystis pirilliformis, Diaporthe australafricana, Fusarium ophioides, Paecilomyces lecythidis, and Sporothrix stenoceras.</title>
        <authorList>
            <person name="Aylward J."/>
            <person name="Wilson A.M."/>
            <person name="Visagie C.M."/>
            <person name="Spraker J."/>
            <person name="Barnes I."/>
            <person name="Buitendag C."/>
            <person name="Ceriani C."/>
            <person name="Del Mar Angel L."/>
            <person name="du Plessis D."/>
            <person name="Fuchs T."/>
            <person name="Gasser K."/>
            <person name="Kramer D."/>
            <person name="Li W."/>
            <person name="Munsamy K."/>
            <person name="Piso A."/>
            <person name="Price J.L."/>
            <person name="Sonnekus B."/>
            <person name="Thomas C."/>
            <person name="van der Nest A."/>
            <person name="van Dijk A."/>
            <person name="van Heerden A."/>
            <person name="van Vuuren N."/>
            <person name="Yilmaz N."/>
            <person name="Duong T.A."/>
            <person name="van der Merwe N.A."/>
            <person name="Wingfield M.J."/>
            <person name="Wingfield B.D."/>
        </authorList>
    </citation>
    <scope>NUCLEOTIDE SEQUENCE [LARGE SCALE GENOMIC DNA]</scope>
    <source>
        <strain evidence="7 8">CMW 18167</strain>
    </source>
</reference>
<dbReference type="InterPro" id="IPR036081">
    <property type="entry name" value="Translin_sf"/>
</dbReference>
<sequence length="295" mass="33333">MANNNKPETAVTESSSPLQSIFENFRNELDEHHDRRERVIKTSRDITALSKKIIFSLQRLRTINAPLPPSIAKENKTRFGQIIELFRNIVPDVSGINAWRYQRQISGGIQEFIEALSFQHYVQTQKLISRDEVAAQLPSEILVTEEDYLMGLFDLTGEMMRFAVTTLSTGGVQKQQKHVTDADQRISNVDGASESKTSEEGLSTVSATPDLPILPAQQANIVVDLREIRSLFESLNVPRRHNMLRDMYKKVEVMQNSVEKVERAAYGILVRGSEKPKGWMPDLSGGSAREEVESF</sequence>